<dbReference type="Proteomes" id="UP001500642">
    <property type="component" value="Unassembled WGS sequence"/>
</dbReference>
<evidence type="ECO:0000313" key="3">
    <source>
        <dbReference type="Proteomes" id="UP001500642"/>
    </source>
</evidence>
<dbReference type="Gene3D" id="3.30.460.10">
    <property type="entry name" value="Beta Polymerase, domain 2"/>
    <property type="match status" value="1"/>
</dbReference>
<organism evidence="2 3">
    <name type="scientific">Brevibacterium pityocampae</name>
    <dbReference type="NCBI Taxonomy" id="506594"/>
    <lineage>
        <taxon>Bacteria</taxon>
        <taxon>Bacillati</taxon>
        <taxon>Actinomycetota</taxon>
        <taxon>Actinomycetes</taxon>
        <taxon>Micrococcales</taxon>
        <taxon>Brevibacteriaceae</taxon>
        <taxon>Brevibacterium</taxon>
    </lineage>
</organism>
<protein>
    <recommendedName>
        <fullName evidence="1">RelA/SpoT domain-containing protein</fullName>
    </recommendedName>
</protein>
<dbReference type="Pfam" id="PF04607">
    <property type="entry name" value="RelA_SpoT"/>
    <property type="match status" value="1"/>
</dbReference>
<dbReference type="CDD" id="cd05399">
    <property type="entry name" value="NT_Rel-Spo_like"/>
    <property type="match status" value="1"/>
</dbReference>
<keyword evidence="3" id="KW-1185">Reference proteome</keyword>
<dbReference type="InterPro" id="IPR007685">
    <property type="entry name" value="RelA_SpoT"/>
</dbReference>
<dbReference type="SUPFAM" id="SSF81301">
    <property type="entry name" value="Nucleotidyltransferase"/>
    <property type="match status" value="1"/>
</dbReference>
<dbReference type="PANTHER" id="PTHR47837:SF1">
    <property type="entry name" value="GTP PYROPHOSPHOKINASE YJBM"/>
    <property type="match status" value="1"/>
</dbReference>
<accession>A0ABP8JB40</accession>
<dbReference type="EMBL" id="BAABGL010000006">
    <property type="protein sequence ID" value="GAA4388010.1"/>
    <property type="molecule type" value="Genomic_DNA"/>
</dbReference>
<name>A0ABP8JB40_9MICO</name>
<gene>
    <name evidence="2" type="ORF">GCM10023167_12360</name>
</gene>
<dbReference type="PANTHER" id="PTHR47837">
    <property type="entry name" value="GTP PYROPHOSPHOKINASE YJBM"/>
    <property type="match status" value="1"/>
</dbReference>
<feature type="domain" description="RelA/SpoT" evidence="1">
    <location>
        <begin position="67"/>
        <end position="197"/>
    </location>
</feature>
<dbReference type="InterPro" id="IPR043519">
    <property type="entry name" value="NT_sf"/>
</dbReference>
<evidence type="ECO:0000313" key="2">
    <source>
        <dbReference type="EMBL" id="GAA4388010.1"/>
    </source>
</evidence>
<dbReference type="InterPro" id="IPR052366">
    <property type="entry name" value="GTP_Pyrophosphokinase"/>
</dbReference>
<dbReference type="SMART" id="SM00954">
    <property type="entry name" value="RelA_SpoT"/>
    <property type="match status" value="1"/>
</dbReference>
<evidence type="ECO:0000259" key="1">
    <source>
        <dbReference type="SMART" id="SM00954"/>
    </source>
</evidence>
<comment type="caution">
    <text evidence="2">The sequence shown here is derived from an EMBL/GenBank/DDBJ whole genome shotgun (WGS) entry which is preliminary data.</text>
</comment>
<proteinExistence type="predicted"/>
<reference evidence="3" key="1">
    <citation type="journal article" date="2019" name="Int. J. Syst. Evol. Microbiol.">
        <title>The Global Catalogue of Microorganisms (GCM) 10K type strain sequencing project: providing services to taxonomists for standard genome sequencing and annotation.</title>
        <authorList>
            <consortium name="The Broad Institute Genomics Platform"/>
            <consortium name="The Broad Institute Genome Sequencing Center for Infectious Disease"/>
            <person name="Wu L."/>
            <person name="Ma J."/>
        </authorList>
    </citation>
    <scope>NUCLEOTIDE SEQUENCE [LARGE SCALE GENOMIC DNA]</scope>
    <source>
        <strain evidence="3">JCM 17808</strain>
    </source>
</reference>
<sequence>MPRILGTMNTDPAPHLARARVRAAVDRLYQADSQRWEVACQRVIRFLEGITESMELADRSRIVVDGYRIKEPMRTLEKVLKKSEGQALPSEPGEIVEMISDLAGVKVLCKSSRDLEAFVDVLRAEMGRASRFEVVEPVKNYHLDPKPSGYRAFHAVLGAEDSKAQHPVRVEIQVRTRLQDAWGELTHDDLYKPGGPLSPSDFHTQVAASMANLLSEVDRLADLLAQDIEQTSRGDAQDGEGETQAGDLLRVTVTRTGPGYAIAEDELGRRGLIRARDVRLLAEVTGAAEKSGENRKQIKVSDLVKVGDELPAAEVEFKGNRYFAPVEFAERG</sequence>